<dbReference type="Gene3D" id="3.40.190.10">
    <property type="entry name" value="Periplasmic binding protein-like II"/>
    <property type="match status" value="2"/>
</dbReference>
<proteinExistence type="predicted"/>
<protein>
    <submittedName>
        <fullName evidence="3">Extracellular solute-binding protein</fullName>
    </submittedName>
</protein>
<accession>A0A6N7WBQ2</accession>
<dbReference type="Proteomes" id="UP000436047">
    <property type="component" value="Unassembled WGS sequence"/>
</dbReference>
<comment type="caution">
    <text evidence="3">The sequence shown here is derived from an EMBL/GenBank/DDBJ whole genome shotgun (WGS) entry which is preliminary data.</text>
</comment>
<dbReference type="EMBL" id="VUMI01000104">
    <property type="protein sequence ID" value="MSS92022.1"/>
    <property type="molecule type" value="Genomic_DNA"/>
</dbReference>
<evidence type="ECO:0000313" key="3">
    <source>
        <dbReference type="EMBL" id="MSS92022.1"/>
    </source>
</evidence>
<dbReference type="InterPro" id="IPR006059">
    <property type="entry name" value="SBP"/>
</dbReference>
<feature type="signal peptide" evidence="2">
    <location>
        <begin position="1"/>
        <end position="32"/>
    </location>
</feature>
<dbReference type="PROSITE" id="PS51257">
    <property type="entry name" value="PROKAR_LIPOPROTEIN"/>
    <property type="match status" value="1"/>
</dbReference>
<feature type="chain" id="PRO_5039123691" evidence="2">
    <location>
        <begin position="33"/>
        <end position="590"/>
    </location>
</feature>
<dbReference type="PANTHER" id="PTHR43649">
    <property type="entry name" value="ARABINOSE-BINDING PROTEIN-RELATED"/>
    <property type="match status" value="1"/>
</dbReference>
<dbReference type="InterPro" id="IPR050490">
    <property type="entry name" value="Bact_solute-bd_prot1"/>
</dbReference>
<dbReference type="AlphaFoldDB" id="A0A6N7WBQ2"/>
<feature type="region of interest" description="Disordered" evidence="1">
    <location>
        <begin position="38"/>
        <end position="66"/>
    </location>
</feature>
<name>A0A6N7WBQ2_9FIRM</name>
<keyword evidence="2" id="KW-0732">Signal</keyword>
<organism evidence="3 4">
    <name type="scientific">Eisenbergiella porci</name>
    <dbReference type="NCBI Taxonomy" id="2652274"/>
    <lineage>
        <taxon>Bacteria</taxon>
        <taxon>Bacillati</taxon>
        <taxon>Bacillota</taxon>
        <taxon>Clostridia</taxon>
        <taxon>Lachnospirales</taxon>
        <taxon>Lachnospiraceae</taxon>
        <taxon>Eisenbergiella</taxon>
    </lineage>
</organism>
<evidence type="ECO:0000256" key="1">
    <source>
        <dbReference type="SAM" id="MobiDB-lite"/>
    </source>
</evidence>
<reference evidence="3 4" key="1">
    <citation type="submission" date="2019-08" db="EMBL/GenBank/DDBJ databases">
        <title>In-depth cultivation of the pig gut microbiome towards novel bacterial diversity and tailored functional studies.</title>
        <authorList>
            <person name="Wylensek D."/>
            <person name="Hitch T.C.A."/>
            <person name="Clavel T."/>
        </authorList>
    </citation>
    <scope>NUCLEOTIDE SEQUENCE [LARGE SCALE GENOMIC DNA]</scope>
    <source>
        <strain evidence="3 4">WCA-389-WT-23B</strain>
    </source>
</reference>
<dbReference type="PANTHER" id="PTHR43649:SF12">
    <property type="entry name" value="DIACETYLCHITOBIOSE BINDING PROTEIN DASA"/>
    <property type="match status" value="1"/>
</dbReference>
<keyword evidence="4" id="KW-1185">Reference proteome</keyword>
<dbReference type="Pfam" id="PF13416">
    <property type="entry name" value="SBP_bac_8"/>
    <property type="match status" value="1"/>
</dbReference>
<dbReference type="SUPFAM" id="SSF53850">
    <property type="entry name" value="Periplasmic binding protein-like II"/>
    <property type="match status" value="1"/>
</dbReference>
<evidence type="ECO:0000256" key="2">
    <source>
        <dbReference type="SAM" id="SignalP"/>
    </source>
</evidence>
<gene>
    <name evidence="3" type="ORF">FYJ45_28610</name>
</gene>
<evidence type="ECO:0000313" key="4">
    <source>
        <dbReference type="Proteomes" id="UP000436047"/>
    </source>
</evidence>
<sequence>MGIGRKRGIMRKKEFKKVMTAILAGAMVCSLAACGEPKANGDDKATAAASSEKVEKEEQGTPEEKDLYGFSEPVTVKIGWAESPDFQFREGETPEDNEWVDLYAKHNIFQELIYKVDASQGGAKLANAITSGNYPDIILTQGSEYINYAKTGVIADISDVFEEYASDELREYVESDGGIGMTSAKVDGKLYGIPLLGNSYDAVMMMFIRQDWLDKVGMQVPKTMEELHEVAKAFTEKDPDGNGKNDTYGLALNGKGVFASNGGIQAFFEGYGAMPGYGSSFTFIEKDGEVIWGGAAADEMKAGLTLLHEMYLDGSIAKDFGVMDNDRVTEEFSSGRCGIMFAPMWGAMGPSASVIKSDINAHIIAAQIPDGMGEGSAKPWFTNATSGYYAVSSKCEHPEVLIKLLNLSVDVMCHTESDEEFATYIADSEWKFSLTRTLEPLKNLDNYYKESKALETGDISELNAEQKSDYSRMKAFLETMKTDNPDVENEEVQSGIGLYSVFGDPQGGYAVIDSIIKEDNKNVSAYNAIPTDTMVEKFPTLDKLAMETIVKIITGDAPVDSYDQFLENWYKLGGEGVTAEAQAWYDANQN</sequence>
<feature type="compositionally biased region" description="Basic and acidic residues" evidence="1">
    <location>
        <begin position="52"/>
        <end position="66"/>
    </location>
</feature>